<dbReference type="OrthoDB" id="3639176at2759"/>
<dbReference type="EMBL" id="KB446546">
    <property type="protein sequence ID" value="EME38678.1"/>
    <property type="molecule type" value="Genomic_DNA"/>
</dbReference>
<reference evidence="4" key="1">
    <citation type="journal article" date="2012" name="PLoS Genet.">
        <title>The genomes of the fungal plant pathogens Cladosporium fulvum and Dothistroma septosporum reveal adaptation to different hosts and lifestyles but also signatures of common ancestry.</title>
        <authorList>
            <person name="de Wit P.J.G.M."/>
            <person name="van der Burgt A."/>
            <person name="Oekmen B."/>
            <person name="Stergiopoulos I."/>
            <person name="Abd-Elsalam K.A."/>
            <person name="Aerts A.L."/>
            <person name="Bahkali A.H."/>
            <person name="Beenen H.G."/>
            <person name="Chettri P."/>
            <person name="Cox M.P."/>
            <person name="Datema E."/>
            <person name="de Vries R.P."/>
            <person name="Dhillon B."/>
            <person name="Ganley A.R."/>
            <person name="Griffiths S.A."/>
            <person name="Guo Y."/>
            <person name="Hamelin R.C."/>
            <person name="Henrissat B."/>
            <person name="Kabir M.S."/>
            <person name="Jashni M.K."/>
            <person name="Kema G."/>
            <person name="Klaubauf S."/>
            <person name="Lapidus A."/>
            <person name="Levasseur A."/>
            <person name="Lindquist E."/>
            <person name="Mehrabi R."/>
            <person name="Ohm R.A."/>
            <person name="Owen T.J."/>
            <person name="Salamov A."/>
            <person name="Schwelm A."/>
            <person name="Schijlen E."/>
            <person name="Sun H."/>
            <person name="van den Burg H.A."/>
            <person name="van Ham R.C.H.J."/>
            <person name="Zhang S."/>
            <person name="Goodwin S.B."/>
            <person name="Grigoriev I.V."/>
            <person name="Collemare J."/>
            <person name="Bradshaw R.E."/>
        </authorList>
    </citation>
    <scope>NUCLEOTIDE SEQUENCE [LARGE SCALE GENOMIC DNA]</scope>
    <source>
        <strain evidence="4">NZE10 / CBS 128990</strain>
    </source>
</reference>
<evidence type="ECO:0000259" key="2">
    <source>
        <dbReference type="PROSITE" id="PS50097"/>
    </source>
</evidence>
<feature type="domain" description="BTB" evidence="2">
    <location>
        <begin position="30"/>
        <end position="99"/>
    </location>
</feature>
<evidence type="ECO:0000313" key="3">
    <source>
        <dbReference type="EMBL" id="EME38678.1"/>
    </source>
</evidence>
<dbReference type="Pfam" id="PF00651">
    <property type="entry name" value="BTB"/>
    <property type="match status" value="1"/>
</dbReference>
<dbReference type="InterPro" id="IPR000210">
    <property type="entry name" value="BTB/POZ_dom"/>
</dbReference>
<keyword evidence="4" id="KW-1185">Reference proteome</keyword>
<dbReference type="Gene3D" id="3.30.710.10">
    <property type="entry name" value="Potassium Channel Kv1.1, Chain A"/>
    <property type="match status" value="1"/>
</dbReference>
<evidence type="ECO:0000313" key="4">
    <source>
        <dbReference type="Proteomes" id="UP000016933"/>
    </source>
</evidence>
<feature type="compositionally biased region" description="Basic and acidic residues" evidence="1">
    <location>
        <begin position="1"/>
        <end position="10"/>
    </location>
</feature>
<feature type="region of interest" description="Disordered" evidence="1">
    <location>
        <begin position="231"/>
        <end position="258"/>
    </location>
</feature>
<organism evidence="3 4">
    <name type="scientific">Dothistroma septosporum (strain NZE10 / CBS 128990)</name>
    <name type="common">Red band needle blight fungus</name>
    <name type="synonym">Mycosphaerella pini</name>
    <dbReference type="NCBI Taxonomy" id="675120"/>
    <lineage>
        <taxon>Eukaryota</taxon>
        <taxon>Fungi</taxon>
        <taxon>Dikarya</taxon>
        <taxon>Ascomycota</taxon>
        <taxon>Pezizomycotina</taxon>
        <taxon>Dothideomycetes</taxon>
        <taxon>Dothideomycetidae</taxon>
        <taxon>Mycosphaerellales</taxon>
        <taxon>Mycosphaerellaceae</taxon>
        <taxon>Dothistroma</taxon>
    </lineage>
</organism>
<sequence length="258" mass="29048">MADSKKRTFNDGEVPGQPPKRLRPDYSSHGLITVLVGPGEKSYSVHKTTVCTASEYFSAACSKKWAEGVQGVIKLPDFDIETFDTFLHFAYTNDLDITLVAQDTTSPDIPPYQALAKVWGAADYLQNRHLRNLVIDKVIEKSLRRPMSLEPATLTAIDEVAPQGSTLRRVIQDFHLSITSVETFDKQAEEWPIELVREAARRHIAQQIKSPRHCPTVECRCEYHEHIDRESLCTDESDSDSDYDLKSDSDSDTSSDSE</sequence>
<name>M2WI40_DOTSN</name>
<dbReference type="PANTHER" id="PTHR47843:SF2">
    <property type="entry name" value="BTB DOMAIN-CONTAINING PROTEIN"/>
    <property type="match status" value="1"/>
</dbReference>
<dbReference type="HOGENOM" id="CLU_068279_3_0_1"/>
<proteinExistence type="predicted"/>
<protein>
    <recommendedName>
        <fullName evidence="2">BTB domain-containing protein</fullName>
    </recommendedName>
</protein>
<feature type="compositionally biased region" description="Acidic residues" evidence="1">
    <location>
        <begin position="233"/>
        <end position="242"/>
    </location>
</feature>
<dbReference type="PROSITE" id="PS50097">
    <property type="entry name" value="BTB"/>
    <property type="match status" value="1"/>
</dbReference>
<feature type="region of interest" description="Disordered" evidence="1">
    <location>
        <begin position="1"/>
        <end position="25"/>
    </location>
</feature>
<dbReference type="InterPro" id="IPR011333">
    <property type="entry name" value="SKP1/BTB/POZ_sf"/>
</dbReference>
<dbReference type="eggNOG" id="ENOG502QUFU">
    <property type="taxonomic scope" value="Eukaryota"/>
</dbReference>
<dbReference type="OMA" id="CHHHEHE"/>
<dbReference type="SUPFAM" id="SSF54695">
    <property type="entry name" value="POZ domain"/>
    <property type="match status" value="1"/>
</dbReference>
<dbReference type="AlphaFoldDB" id="M2WI40"/>
<evidence type="ECO:0000256" key="1">
    <source>
        <dbReference type="SAM" id="MobiDB-lite"/>
    </source>
</evidence>
<reference evidence="3 4" key="2">
    <citation type="journal article" date="2012" name="PLoS Pathog.">
        <title>Diverse lifestyles and strategies of plant pathogenesis encoded in the genomes of eighteen Dothideomycetes fungi.</title>
        <authorList>
            <person name="Ohm R.A."/>
            <person name="Feau N."/>
            <person name="Henrissat B."/>
            <person name="Schoch C.L."/>
            <person name="Horwitz B.A."/>
            <person name="Barry K.W."/>
            <person name="Condon B.J."/>
            <person name="Copeland A.C."/>
            <person name="Dhillon B."/>
            <person name="Glaser F."/>
            <person name="Hesse C.N."/>
            <person name="Kosti I."/>
            <person name="LaButti K."/>
            <person name="Lindquist E.A."/>
            <person name="Lucas S."/>
            <person name="Salamov A.A."/>
            <person name="Bradshaw R.E."/>
            <person name="Ciuffetti L."/>
            <person name="Hamelin R.C."/>
            <person name="Kema G.H.J."/>
            <person name="Lawrence C."/>
            <person name="Scott J.A."/>
            <person name="Spatafora J.W."/>
            <person name="Turgeon B.G."/>
            <person name="de Wit P.J.G.M."/>
            <person name="Zhong S."/>
            <person name="Goodwin S.B."/>
            <person name="Grigoriev I.V."/>
        </authorList>
    </citation>
    <scope>NUCLEOTIDE SEQUENCE [LARGE SCALE GENOMIC DNA]</scope>
    <source>
        <strain evidence="4">NZE10 / CBS 128990</strain>
    </source>
</reference>
<gene>
    <name evidence="3" type="ORF">DOTSEDRAFT_57062</name>
</gene>
<accession>M2WI40</accession>
<dbReference type="Proteomes" id="UP000016933">
    <property type="component" value="Unassembled WGS sequence"/>
</dbReference>
<dbReference type="PANTHER" id="PTHR47843">
    <property type="entry name" value="BTB DOMAIN-CONTAINING PROTEIN-RELATED"/>
    <property type="match status" value="1"/>
</dbReference>
<dbReference type="STRING" id="675120.M2WI40"/>
<dbReference type="CDD" id="cd18186">
    <property type="entry name" value="BTB_POZ_ZBTB_KLHL-like"/>
    <property type="match status" value="1"/>
</dbReference>
<dbReference type="SMART" id="SM00225">
    <property type="entry name" value="BTB"/>
    <property type="match status" value="1"/>
</dbReference>